<dbReference type="EMBL" id="JAGTJS010000005">
    <property type="protein sequence ID" value="KAH7268938.1"/>
    <property type="molecule type" value="Genomic_DNA"/>
</dbReference>
<dbReference type="Proteomes" id="UP000736672">
    <property type="component" value="Unassembled WGS sequence"/>
</dbReference>
<dbReference type="SUPFAM" id="SSF51905">
    <property type="entry name" value="FAD/NAD(P)-binding domain"/>
    <property type="match status" value="1"/>
</dbReference>
<evidence type="ECO:0000313" key="2">
    <source>
        <dbReference type="EMBL" id="KAH7268938.1"/>
    </source>
</evidence>
<dbReference type="Gene3D" id="3.50.50.60">
    <property type="entry name" value="FAD/NAD(P)-binding domain"/>
    <property type="match status" value="1"/>
</dbReference>
<keyword evidence="3" id="KW-1185">Reference proteome</keyword>
<dbReference type="Gene3D" id="3.30.9.10">
    <property type="entry name" value="D-Amino Acid Oxidase, subunit A, domain 2"/>
    <property type="match status" value="1"/>
</dbReference>
<proteinExistence type="predicted"/>
<dbReference type="PANTHER" id="PTHR13847:SF213">
    <property type="entry name" value="DEPENDENT OXIDOREDUCTASE, PUTATIVE-RELATED"/>
    <property type="match status" value="1"/>
</dbReference>
<comment type="caution">
    <text evidence="2">The sequence shown here is derived from an EMBL/GenBank/DDBJ whole genome shotgun (WGS) entry which is preliminary data.</text>
</comment>
<feature type="domain" description="FAD dependent oxidoreductase" evidence="1">
    <location>
        <begin position="56"/>
        <end position="465"/>
    </location>
</feature>
<evidence type="ECO:0000259" key="1">
    <source>
        <dbReference type="Pfam" id="PF01266"/>
    </source>
</evidence>
<dbReference type="AlphaFoldDB" id="A0A9P9KV41"/>
<accession>A0A9P9KV41</accession>
<dbReference type="OrthoDB" id="512662at2759"/>
<gene>
    <name evidence="2" type="ORF">B0J15DRAFT_579466</name>
</gene>
<reference evidence="2" key="1">
    <citation type="journal article" date="2021" name="Nat. Commun.">
        <title>Genetic determinants of endophytism in the Arabidopsis root mycobiome.</title>
        <authorList>
            <person name="Mesny F."/>
            <person name="Miyauchi S."/>
            <person name="Thiergart T."/>
            <person name="Pickel B."/>
            <person name="Atanasova L."/>
            <person name="Karlsson M."/>
            <person name="Huettel B."/>
            <person name="Barry K.W."/>
            <person name="Haridas S."/>
            <person name="Chen C."/>
            <person name="Bauer D."/>
            <person name="Andreopoulos W."/>
            <person name="Pangilinan J."/>
            <person name="LaButti K."/>
            <person name="Riley R."/>
            <person name="Lipzen A."/>
            <person name="Clum A."/>
            <person name="Drula E."/>
            <person name="Henrissat B."/>
            <person name="Kohler A."/>
            <person name="Grigoriev I.V."/>
            <person name="Martin F.M."/>
            <person name="Hacquard S."/>
        </authorList>
    </citation>
    <scope>NUCLEOTIDE SEQUENCE</scope>
    <source>
        <strain evidence="2">FSSC 5 MPI-SDFR-AT-0091</strain>
    </source>
</reference>
<dbReference type="InterPro" id="IPR036188">
    <property type="entry name" value="FAD/NAD-bd_sf"/>
</dbReference>
<evidence type="ECO:0000313" key="3">
    <source>
        <dbReference type="Proteomes" id="UP000736672"/>
    </source>
</evidence>
<dbReference type="Pfam" id="PF01266">
    <property type="entry name" value="DAO"/>
    <property type="match status" value="1"/>
</dbReference>
<dbReference type="InterPro" id="IPR006076">
    <property type="entry name" value="FAD-dep_OxRdtase"/>
</dbReference>
<protein>
    <submittedName>
        <fullName evidence="2">FAD dependent oxidoreductase-domain-containing protein</fullName>
    </submittedName>
</protein>
<organism evidence="2 3">
    <name type="scientific">Fusarium solani</name>
    <name type="common">Filamentous fungus</name>
    <dbReference type="NCBI Taxonomy" id="169388"/>
    <lineage>
        <taxon>Eukaryota</taxon>
        <taxon>Fungi</taxon>
        <taxon>Dikarya</taxon>
        <taxon>Ascomycota</taxon>
        <taxon>Pezizomycotina</taxon>
        <taxon>Sordariomycetes</taxon>
        <taxon>Hypocreomycetidae</taxon>
        <taxon>Hypocreales</taxon>
        <taxon>Nectriaceae</taxon>
        <taxon>Fusarium</taxon>
        <taxon>Fusarium solani species complex</taxon>
    </lineage>
</organism>
<dbReference type="GO" id="GO:0005737">
    <property type="term" value="C:cytoplasm"/>
    <property type="evidence" value="ECO:0007669"/>
    <property type="project" value="TreeGrafter"/>
</dbReference>
<dbReference type="PANTHER" id="PTHR13847">
    <property type="entry name" value="SARCOSINE DEHYDROGENASE-RELATED"/>
    <property type="match status" value="1"/>
</dbReference>
<name>A0A9P9KV41_FUSSL</name>
<sequence length="514" mass="57218">MGNTRDKLPAFLAEIRDAVMEDPGLPRSNPTVSLWQEPPHPTVASIQSPTLPQQTDFVVIGSGITGCSVTKTLLEHPGLGENVKASHVTLLEARTVVSGATGRNGGHLVTAAGHTYAYLASMYGEENAKEITRFSIMNIDYILKMVREMDPELQEYSQIRDLIKVMVAQDAATWESSMKSVRDFQKAVEEHKSYHRIIEKGDVTERWNVKDGFGAIEHAAGAVWPYRLLTGIYARLLVKYPTRLSIEANTPVTDIKYDPIVQEYPNQYPYTIITPRGTIRAGQVIHCTNAFASHLLSPLRGKVYPFRGTMSVQKAGPVLKNKGNFRSWSGMNQESLDPETRMYHSGLYYLQQNGRTGDIWVGTENSYLRDILKSDDTYVTSESWEALSKFLPNYFSEGWNKAEPAQIKGIWSGIQGHTADGLPLVGRIPEKVTGRPGSTGEWIAAGFNGYGMDKCWLTGEALAKMVLGQEVDRWFPKCYHISEARVEHAMTMANLLAKFDSIPKTTQVPAKGKL</sequence>